<dbReference type="AlphaFoldDB" id="A0A2H0VD35"/>
<dbReference type="Proteomes" id="UP000230922">
    <property type="component" value="Unassembled WGS sequence"/>
</dbReference>
<gene>
    <name evidence="15" type="primary">ftsH</name>
    <name evidence="18" type="ORF">COT92_01955</name>
</gene>
<evidence type="ECO:0000256" key="12">
    <source>
        <dbReference type="ARBA" id="ARBA00023049"/>
    </source>
</evidence>
<dbReference type="Pfam" id="PF17862">
    <property type="entry name" value="AAA_lid_3"/>
    <property type="match status" value="1"/>
</dbReference>
<evidence type="ECO:0000256" key="3">
    <source>
        <dbReference type="ARBA" id="ARBA00022475"/>
    </source>
</evidence>
<dbReference type="PANTHER" id="PTHR23076:SF97">
    <property type="entry name" value="ATP-DEPENDENT ZINC METALLOPROTEASE YME1L1"/>
    <property type="match status" value="1"/>
</dbReference>
<name>A0A2H0VD35_9BACT</name>
<comment type="subunit">
    <text evidence="15">Homohexamer.</text>
</comment>
<dbReference type="SUPFAM" id="SSF52540">
    <property type="entry name" value="P-loop containing nucleoside triphosphate hydrolases"/>
    <property type="match status" value="1"/>
</dbReference>
<comment type="subcellular location">
    <subcellularLocation>
        <location evidence="15">Cell membrane</location>
        <topology evidence="15">Multi-pass membrane protein</topology>
        <orientation evidence="15">Cytoplasmic side</orientation>
    </subcellularLocation>
    <subcellularLocation>
        <location evidence="1">Membrane</location>
    </subcellularLocation>
</comment>
<evidence type="ECO:0000256" key="1">
    <source>
        <dbReference type="ARBA" id="ARBA00004370"/>
    </source>
</evidence>
<dbReference type="PROSITE" id="PS00674">
    <property type="entry name" value="AAA"/>
    <property type="match status" value="1"/>
</dbReference>
<dbReference type="EC" id="3.4.24.-" evidence="15"/>
<evidence type="ECO:0000256" key="10">
    <source>
        <dbReference type="ARBA" id="ARBA00022840"/>
    </source>
</evidence>
<evidence type="ECO:0000256" key="4">
    <source>
        <dbReference type="ARBA" id="ARBA00022670"/>
    </source>
</evidence>
<evidence type="ECO:0000256" key="6">
    <source>
        <dbReference type="ARBA" id="ARBA00022723"/>
    </source>
</evidence>
<comment type="similarity">
    <text evidence="2 15">In the C-terminal section; belongs to the peptidase M41 family.</text>
</comment>
<evidence type="ECO:0000256" key="2">
    <source>
        <dbReference type="ARBA" id="ARBA00010044"/>
    </source>
</evidence>
<dbReference type="InterPro" id="IPR003593">
    <property type="entry name" value="AAA+_ATPase"/>
</dbReference>
<proteinExistence type="inferred from homology"/>
<comment type="caution">
    <text evidence="18">The sequence shown here is derived from an EMBL/GenBank/DDBJ whole genome shotgun (WGS) entry which is preliminary data.</text>
</comment>
<dbReference type="InterPro" id="IPR003959">
    <property type="entry name" value="ATPase_AAA_core"/>
</dbReference>
<evidence type="ECO:0000313" key="18">
    <source>
        <dbReference type="EMBL" id="PIR96269.1"/>
    </source>
</evidence>
<keyword evidence="5 15" id="KW-0812">Transmembrane</keyword>
<keyword evidence="12 15" id="KW-0482">Metalloprotease</keyword>
<evidence type="ECO:0000313" key="19">
    <source>
        <dbReference type="Proteomes" id="UP000230922"/>
    </source>
</evidence>
<dbReference type="InterPro" id="IPR041569">
    <property type="entry name" value="AAA_lid_3"/>
</dbReference>
<dbReference type="Pfam" id="PF01434">
    <property type="entry name" value="Peptidase_M41"/>
    <property type="match status" value="1"/>
</dbReference>
<keyword evidence="18" id="KW-0132">Cell division</keyword>
<dbReference type="CDD" id="cd19501">
    <property type="entry name" value="RecA-like_FtsH"/>
    <property type="match status" value="1"/>
</dbReference>
<feature type="binding site" evidence="15">
    <location>
        <position position="428"/>
    </location>
    <ligand>
        <name>Zn(2+)</name>
        <dbReference type="ChEBI" id="CHEBI:29105"/>
        <note>catalytic</note>
    </ligand>
</feature>
<dbReference type="Gene3D" id="1.10.8.60">
    <property type="match status" value="1"/>
</dbReference>
<feature type="binding site" evidence="15">
    <location>
        <position position="424"/>
    </location>
    <ligand>
        <name>Zn(2+)</name>
        <dbReference type="ChEBI" id="CHEBI:29105"/>
        <note>catalytic</note>
    </ligand>
</feature>
<keyword evidence="18" id="KW-0131">Cell cycle</keyword>
<dbReference type="HAMAP" id="MF_01458">
    <property type="entry name" value="FtsH"/>
    <property type="match status" value="1"/>
</dbReference>
<dbReference type="InterPro" id="IPR000642">
    <property type="entry name" value="Peptidase_M41"/>
</dbReference>
<evidence type="ECO:0000256" key="15">
    <source>
        <dbReference type="HAMAP-Rule" id="MF_01458"/>
    </source>
</evidence>
<keyword evidence="6 15" id="KW-0479">Metal-binding</keyword>
<evidence type="ECO:0000256" key="11">
    <source>
        <dbReference type="ARBA" id="ARBA00022989"/>
    </source>
</evidence>
<evidence type="ECO:0000259" key="17">
    <source>
        <dbReference type="SMART" id="SM00382"/>
    </source>
</evidence>
<dbReference type="EMBL" id="PFAK01000032">
    <property type="protein sequence ID" value="PIR96269.1"/>
    <property type="molecule type" value="Genomic_DNA"/>
</dbReference>
<feature type="binding site" evidence="15">
    <location>
        <begin position="202"/>
        <end position="209"/>
    </location>
    <ligand>
        <name>ATP</name>
        <dbReference type="ChEBI" id="CHEBI:30616"/>
    </ligand>
</feature>
<dbReference type="GO" id="GO:0051301">
    <property type="term" value="P:cell division"/>
    <property type="evidence" value="ECO:0007669"/>
    <property type="project" value="UniProtKB-KW"/>
</dbReference>
<dbReference type="FunFam" id="1.10.8.60:FF:000001">
    <property type="entry name" value="ATP-dependent zinc metalloprotease FtsH"/>
    <property type="match status" value="1"/>
</dbReference>
<dbReference type="SMART" id="SM00382">
    <property type="entry name" value="AAA"/>
    <property type="match status" value="1"/>
</dbReference>
<keyword evidence="11 15" id="KW-1133">Transmembrane helix</keyword>
<accession>A0A2H0VD35</accession>
<keyword evidence="7 15" id="KW-0547">Nucleotide-binding</keyword>
<keyword evidence="13 15" id="KW-0472">Membrane</keyword>
<dbReference type="GO" id="GO:0016887">
    <property type="term" value="F:ATP hydrolysis activity"/>
    <property type="evidence" value="ECO:0007669"/>
    <property type="project" value="UniProtKB-UniRule"/>
</dbReference>
<protein>
    <recommendedName>
        <fullName evidence="15">ATP-dependent zinc metalloprotease FtsH</fullName>
        <ecNumber evidence="15">3.4.24.-</ecNumber>
    </recommendedName>
</protein>
<dbReference type="Gene3D" id="3.40.50.300">
    <property type="entry name" value="P-loop containing nucleotide triphosphate hydrolases"/>
    <property type="match status" value="1"/>
</dbReference>
<keyword evidence="4 15" id="KW-0645">Protease</keyword>
<comment type="similarity">
    <text evidence="14 15">In the central section; belongs to the AAA ATPase family.</text>
</comment>
<keyword evidence="10 15" id="KW-0067">ATP-binding</keyword>
<keyword evidence="3 15" id="KW-1003">Cell membrane</keyword>
<dbReference type="GO" id="GO:0030163">
    <property type="term" value="P:protein catabolic process"/>
    <property type="evidence" value="ECO:0007669"/>
    <property type="project" value="UniProtKB-UniRule"/>
</dbReference>
<evidence type="ECO:0000256" key="7">
    <source>
        <dbReference type="ARBA" id="ARBA00022741"/>
    </source>
</evidence>
<dbReference type="GO" id="GO:0005524">
    <property type="term" value="F:ATP binding"/>
    <property type="evidence" value="ECO:0007669"/>
    <property type="project" value="UniProtKB-UniRule"/>
</dbReference>
<evidence type="ECO:0000256" key="14">
    <source>
        <dbReference type="ARBA" id="ARBA00061570"/>
    </source>
</evidence>
<dbReference type="Pfam" id="PF00004">
    <property type="entry name" value="AAA"/>
    <property type="match status" value="1"/>
</dbReference>
<sequence length="634" mass="70114">MGKIVKNIILVLIGFLFITAIFSAFSGDKQTQEISLTEVVNLVDQEKVNKLVVEDGKVTVLVKDSDVEQYAKLGKNDNIFEILKNNEISQEKIRVVDIQNKSGGFTSSLLGAILPFLIPFLFIGLFIWFMMRQVQGSNNRALSFGQSSVKLSDERKNKVKFKDVAGAKEAKEELTEVVDFLRFPQKFLQIGAKIPKGVLLLGAPGVGKTLLSRAVAGEANVPFFHISGSEFVEMFVGVGASRVRDLFKKAKKNAPCIVFIDEIDAVGRQRGAGLGGGHDEREQTLNQILVEMDGFETDTNVIVIAATNRPDVLDPALLRPGRFDRQVVLDLPDIADREAILKVHAKNKPLSKEVNLRVIAERTPGFSGADLANLVNEAAIFTARQNKKVVGQKELTESIEKVMMGPERKSHILSKKEKEITAYHEGGHALVGSALMFADPVHKISIISRGRAAGYTMKLPVEDKHLHTRQGFFDEIAALLGGFAAEKLVFNELTTGASNDLKVATGMARKLVMNYGMSEALGPVTFGNSQEMVFLGKEIHEQRNYSEEVAKQIDDEVSRIMKQGLKTASELLAKHRDYLEKIARRLIEKETIEQEEFAEMVKDIIPAGKKTKPEFQELEAEAENELTPAKTVKV</sequence>
<evidence type="ECO:0000256" key="9">
    <source>
        <dbReference type="ARBA" id="ARBA00022833"/>
    </source>
</evidence>
<dbReference type="InterPro" id="IPR005936">
    <property type="entry name" value="FtsH"/>
</dbReference>
<keyword evidence="9 15" id="KW-0862">Zinc</keyword>
<evidence type="ECO:0000256" key="16">
    <source>
        <dbReference type="RuleBase" id="RU003651"/>
    </source>
</evidence>
<dbReference type="GO" id="GO:0006508">
    <property type="term" value="P:proteolysis"/>
    <property type="evidence" value="ECO:0007669"/>
    <property type="project" value="UniProtKB-KW"/>
</dbReference>
<reference evidence="19" key="1">
    <citation type="submission" date="2017-09" db="EMBL/GenBank/DDBJ databases">
        <title>Depth-based differentiation of microbial function through sediment-hosted aquifers and enrichment of novel symbionts in the deep terrestrial subsurface.</title>
        <authorList>
            <person name="Probst A.J."/>
            <person name="Ladd B."/>
            <person name="Jarett J.K."/>
            <person name="Geller-Mcgrath D.E."/>
            <person name="Sieber C.M.K."/>
            <person name="Emerson J.B."/>
            <person name="Anantharaman K."/>
            <person name="Thomas B.C."/>
            <person name="Malmstrom R."/>
            <person name="Stieglmeier M."/>
            <person name="Klingl A."/>
            <person name="Woyke T."/>
            <person name="Ryan C.M."/>
            <person name="Banfield J.F."/>
        </authorList>
    </citation>
    <scope>NUCLEOTIDE SEQUENCE [LARGE SCALE GENOMIC DNA]</scope>
</reference>
<dbReference type="Gene3D" id="1.20.58.760">
    <property type="entry name" value="Peptidase M41"/>
    <property type="match status" value="1"/>
</dbReference>
<dbReference type="InterPro" id="IPR027417">
    <property type="entry name" value="P-loop_NTPase"/>
</dbReference>
<comment type="cofactor">
    <cofactor evidence="15">
        <name>Zn(2+)</name>
        <dbReference type="ChEBI" id="CHEBI:29105"/>
    </cofactor>
    <text evidence="15">Binds 1 zinc ion per subunit.</text>
</comment>
<dbReference type="InterPro" id="IPR037219">
    <property type="entry name" value="Peptidase_M41-like"/>
</dbReference>
<dbReference type="FunFam" id="1.20.58.760:FF:000001">
    <property type="entry name" value="ATP-dependent zinc metalloprotease FtsH"/>
    <property type="match status" value="1"/>
</dbReference>
<dbReference type="InterPro" id="IPR003960">
    <property type="entry name" value="ATPase_AAA_CS"/>
</dbReference>
<dbReference type="GO" id="GO:0004222">
    <property type="term" value="F:metalloendopeptidase activity"/>
    <property type="evidence" value="ECO:0007669"/>
    <property type="project" value="InterPro"/>
</dbReference>
<dbReference type="NCBIfam" id="TIGR01241">
    <property type="entry name" value="FtsH_fam"/>
    <property type="match status" value="1"/>
</dbReference>
<dbReference type="PANTHER" id="PTHR23076">
    <property type="entry name" value="METALLOPROTEASE M41 FTSH"/>
    <property type="match status" value="1"/>
</dbReference>
<feature type="binding site" evidence="15">
    <location>
        <position position="500"/>
    </location>
    <ligand>
        <name>Zn(2+)</name>
        <dbReference type="ChEBI" id="CHEBI:29105"/>
        <note>catalytic</note>
    </ligand>
</feature>
<evidence type="ECO:0000256" key="5">
    <source>
        <dbReference type="ARBA" id="ARBA00022692"/>
    </source>
</evidence>
<dbReference type="FunFam" id="3.40.50.300:FF:000001">
    <property type="entry name" value="ATP-dependent zinc metalloprotease FtsH"/>
    <property type="match status" value="1"/>
</dbReference>
<dbReference type="GO" id="GO:0004176">
    <property type="term" value="F:ATP-dependent peptidase activity"/>
    <property type="evidence" value="ECO:0007669"/>
    <property type="project" value="InterPro"/>
</dbReference>
<organism evidence="18 19">
    <name type="scientific">Candidatus Doudnabacteria bacterium CG10_big_fil_rev_8_21_14_0_10_42_18</name>
    <dbReference type="NCBI Taxonomy" id="1974552"/>
    <lineage>
        <taxon>Bacteria</taxon>
        <taxon>Candidatus Doudnaibacteriota</taxon>
    </lineage>
</organism>
<feature type="transmembrane region" description="Helical" evidence="15">
    <location>
        <begin position="7"/>
        <end position="25"/>
    </location>
</feature>
<evidence type="ECO:0000256" key="8">
    <source>
        <dbReference type="ARBA" id="ARBA00022801"/>
    </source>
</evidence>
<dbReference type="Pfam" id="PF06480">
    <property type="entry name" value="FtsH_ext"/>
    <property type="match status" value="1"/>
</dbReference>
<feature type="domain" description="AAA+ ATPase" evidence="17">
    <location>
        <begin position="194"/>
        <end position="333"/>
    </location>
</feature>
<dbReference type="GO" id="GO:0005886">
    <property type="term" value="C:plasma membrane"/>
    <property type="evidence" value="ECO:0007669"/>
    <property type="project" value="UniProtKB-SubCell"/>
</dbReference>
<keyword evidence="8 15" id="KW-0378">Hydrolase</keyword>
<comment type="similarity">
    <text evidence="16">Belongs to the AAA ATPase family.</text>
</comment>
<feature type="transmembrane region" description="Helical" evidence="15">
    <location>
        <begin position="109"/>
        <end position="130"/>
    </location>
</feature>
<dbReference type="InterPro" id="IPR011546">
    <property type="entry name" value="Pept_M41_FtsH_extracell"/>
</dbReference>
<comment type="function">
    <text evidence="15">Acts as a processive, ATP-dependent zinc metallopeptidase for both cytoplasmic and membrane proteins. Plays a role in the quality control of integral membrane proteins.</text>
</comment>
<feature type="active site" evidence="15">
    <location>
        <position position="425"/>
    </location>
</feature>
<dbReference type="SUPFAM" id="SSF140990">
    <property type="entry name" value="FtsH protease domain-like"/>
    <property type="match status" value="1"/>
</dbReference>
<dbReference type="GO" id="GO:0008270">
    <property type="term" value="F:zinc ion binding"/>
    <property type="evidence" value="ECO:0007669"/>
    <property type="project" value="UniProtKB-UniRule"/>
</dbReference>
<evidence type="ECO:0000256" key="13">
    <source>
        <dbReference type="ARBA" id="ARBA00023136"/>
    </source>
</evidence>